<organism evidence="2 3">
    <name type="scientific">Streptomyces collinus</name>
    <dbReference type="NCBI Taxonomy" id="42684"/>
    <lineage>
        <taxon>Bacteria</taxon>
        <taxon>Bacillati</taxon>
        <taxon>Actinomycetota</taxon>
        <taxon>Actinomycetes</taxon>
        <taxon>Kitasatosporales</taxon>
        <taxon>Streptomycetaceae</taxon>
        <taxon>Streptomyces</taxon>
    </lineage>
</organism>
<sequence>MTSTKKQTQVRLDEGVLEACKAAARSRHLDYNRYVERLIVEDTTGARAAGMAAAQRLIDEHGAFLDGLEQQLDAPTPVRSRAPPGDLARRRVLDPRGSRAGRRRDPACDDYGVPIAAVARHRGELLDTPLYDGLFARAAALVHTLGRCRWLEGSNLTVACAAAVIYLEAGNIPVSPTREQLTALAHELNDPRCTTARIASFLPTWKP</sequence>
<gene>
    <name evidence="2" type="ORF">HNR72_007985</name>
</gene>
<dbReference type="EMBL" id="JACHLX010000002">
    <property type="protein sequence ID" value="MBB5816863.1"/>
    <property type="molecule type" value="Genomic_DNA"/>
</dbReference>
<feature type="region of interest" description="Disordered" evidence="1">
    <location>
        <begin position="73"/>
        <end position="105"/>
    </location>
</feature>
<protein>
    <submittedName>
        <fullName evidence="2">Uncharacterized protein</fullName>
    </submittedName>
</protein>
<dbReference type="AlphaFoldDB" id="A0AA89QEI0"/>
<dbReference type="Proteomes" id="UP000579531">
    <property type="component" value="Unassembled WGS sequence"/>
</dbReference>
<reference evidence="2 3" key="1">
    <citation type="submission" date="2020-08" db="EMBL/GenBank/DDBJ databases">
        <title>Sequencing the genomes of 1000 actinobacteria strains.</title>
        <authorList>
            <person name="Klenk H.-P."/>
        </authorList>
    </citation>
    <scope>NUCLEOTIDE SEQUENCE [LARGE SCALE GENOMIC DNA]</scope>
    <source>
        <strain evidence="2 3">DSM 40129</strain>
    </source>
</reference>
<proteinExistence type="predicted"/>
<evidence type="ECO:0000313" key="3">
    <source>
        <dbReference type="Proteomes" id="UP000579531"/>
    </source>
</evidence>
<keyword evidence="3" id="KW-1185">Reference proteome</keyword>
<evidence type="ECO:0000313" key="2">
    <source>
        <dbReference type="EMBL" id="MBB5816863.1"/>
    </source>
</evidence>
<name>A0AA89QEI0_STRCU</name>
<comment type="caution">
    <text evidence="2">The sequence shown here is derived from an EMBL/GenBank/DDBJ whole genome shotgun (WGS) entry which is preliminary data.</text>
</comment>
<accession>A0AA89QEI0</accession>
<evidence type="ECO:0000256" key="1">
    <source>
        <dbReference type="SAM" id="MobiDB-lite"/>
    </source>
</evidence>
<feature type="compositionally biased region" description="Basic and acidic residues" evidence="1">
    <location>
        <begin position="87"/>
        <end position="105"/>
    </location>
</feature>